<keyword evidence="1" id="KW-1133">Transmembrane helix</keyword>
<dbReference type="Proteomes" id="UP000034816">
    <property type="component" value="Unassembled WGS sequence"/>
</dbReference>
<evidence type="ECO:0000256" key="1">
    <source>
        <dbReference type="SAM" id="Phobius"/>
    </source>
</evidence>
<keyword evidence="1" id="KW-0472">Membrane</keyword>
<name>A0A0G0FDU1_9BACT</name>
<sequence>MASINISKLSPIVGWAQYGTLNTLIDTKIATAINFFTGFAALVAVIIIIVAGYMFITSAGDADKVDRAGKTMTGAIVGLVIVFIARILVEFVIKAVVK</sequence>
<keyword evidence="1" id="KW-0812">Transmembrane</keyword>
<dbReference type="InterPro" id="IPR043993">
    <property type="entry name" value="T4SS_pilin"/>
</dbReference>
<evidence type="ECO:0000313" key="2">
    <source>
        <dbReference type="EMBL" id="KKP77642.1"/>
    </source>
</evidence>
<dbReference type="EMBL" id="LBQH01000015">
    <property type="protein sequence ID" value="KKP77642.1"/>
    <property type="molecule type" value="Genomic_DNA"/>
</dbReference>
<evidence type="ECO:0000313" key="3">
    <source>
        <dbReference type="Proteomes" id="UP000034816"/>
    </source>
</evidence>
<proteinExistence type="predicted"/>
<dbReference type="AlphaFoldDB" id="A0A0G0FDU1"/>
<reference evidence="2 3" key="1">
    <citation type="journal article" date="2015" name="Nature">
        <title>rRNA introns, odd ribosomes, and small enigmatic genomes across a large radiation of phyla.</title>
        <authorList>
            <person name="Brown C.T."/>
            <person name="Hug L.A."/>
            <person name="Thomas B.C."/>
            <person name="Sharon I."/>
            <person name="Castelle C.J."/>
            <person name="Singh A."/>
            <person name="Wilkins M.J."/>
            <person name="Williams K.H."/>
            <person name="Banfield J.F."/>
        </authorList>
    </citation>
    <scope>NUCLEOTIDE SEQUENCE [LARGE SCALE GENOMIC DNA]</scope>
</reference>
<feature type="transmembrane region" description="Helical" evidence="1">
    <location>
        <begin position="32"/>
        <end position="56"/>
    </location>
</feature>
<comment type="caution">
    <text evidence="2">The sequence shown here is derived from an EMBL/GenBank/DDBJ whole genome shotgun (WGS) entry which is preliminary data.</text>
</comment>
<gene>
    <name evidence="2" type="ORF">UR73_C0015G0005</name>
</gene>
<accession>A0A0G0FDU1</accession>
<dbReference type="Pfam" id="PF18895">
    <property type="entry name" value="T4SS_pilin"/>
    <property type="match status" value="1"/>
</dbReference>
<feature type="transmembrane region" description="Helical" evidence="1">
    <location>
        <begin position="76"/>
        <end position="97"/>
    </location>
</feature>
<protein>
    <submittedName>
        <fullName evidence="2">Uncharacterized protein</fullName>
    </submittedName>
</protein>
<organism evidence="2 3">
    <name type="scientific">candidate division WS6 bacterium GW2011_GWF1_35_23</name>
    <dbReference type="NCBI Taxonomy" id="1619097"/>
    <lineage>
        <taxon>Bacteria</taxon>
        <taxon>Candidatus Dojkabacteria</taxon>
    </lineage>
</organism>